<organism evidence="5 6">
    <name type="scientific">Acidovorax carolinensis</name>
    <dbReference type="NCBI Taxonomy" id="553814"/>
    <lineage>
        <taxon>Bacteria</taxon>
        <taxon>Pseudomonadati</taxon>
        <taxon>Pseudomonadota</taxon>
        <taxon>Betaproteobacteria</taxon>
        <taxon>Burkholderiales</taxon>
        <taxon>Comamonadaceae</taxon>
        <taxon>Acidovorax</taxon>
    </lineage>
</organism>
<dbReference type="GO" id="GO:0036440">
    <property type="term" value="F:citrate synthase activity"/>
    <property type="evidence" value="ECO:0007669"/>
    <property type="project" value="UniProtKB-EC"/>
</dbReference>
<dbReference type="Pfam" id="PF00285">
    <property type="entry name" value="Citrate_synt"/>
    <property type="match status" value="1"/>
</dbReference>
<evidence type="ECO:0000256" key="1">
    <source>
        <dbReference type="ARBA" id="ARBA00004751"/>
    </source>
</evidence>
<dbReference type="EC" id="2.3.3.16" evidence="3"/>
<keyword evidence="4" id="KW-0808">Transferase</keyword>
<dbReference type="UniPathway" id="UPA00223">
    <property type="reaction ID" value="UER00717"/>
</dbReference>
<evidence type="ECO:0000313" key="6">
    <source>
        <dbReference type="Proteomes" id="UP000194440"/>
    </source>
</evidence>
<dbReference type="KEGG" id="acip:CBP36_20900"/>
<dbReference type="AlphaFoldDB" id="A0A240UJW7"/>
<comment type="pathway">
    <text evidence="1">Carbohydrate metabolism; tricarboxylic acid cycle; isocitrate from oxaloacetate: step 1/2.</text>
</comment>
<evidence type="ECO:0000256" key="3">
    <source>
        <dbReference type="ARBA" id="ARBA00012972"/>
    </source>
</evidence>
<geneLocation type="plasmid" evidence="5 6">
    <name>pACP4.2</name>
</geneLocation>
<sequence>MPAKSSSENAPLRRQINDVEYVGSTEAMSILGVRRETLYTYVSRGLIKTKQRPGVKAKLYRKADVEKLRSRAVERSGGPQVSQSLRYGEPIAQTWISEITAQGPRYRGVLARDLVRDGRSFEFASELIWTGLPRTRDVPWPAPPDARVPESLVRMALQSAEHVTPLKLLAMLTTSLSAFERADDDVEAAGFAACRRLLQWLAGTAGVFGPETRFSAPREGEFMAQCVARGLGLGDRPDAVRAIDAALVMSAEHELSAPTFAARICASTGADLHACVATAMLTQSGPMQVGGAMEVEALIDALPAGLAPEDVLPQAAASGFKGNELPCFGHPLYDGEDPRSAVLLELVDGVGAHGPDLPKVQALVAGARQAGQHPNVFAALVILCKAMGLPNGSGAMLHSLARTSGWIAHAMEQRLTGAMLRPRAKYMGQHLPR</sequence>
<dbReference type="KEGG" id="acis:CBP35_20280"/>
<protein>
    <recommendedName>
        <fullName evidence="3">citrate synthase (unknown stereospecificity)</fullName>
        <ecNumber evidence="3">2.3.3.16</ecNumber>
    </recommendedName>
</protein>
<dbReference type="InterPro" id="IPR036969">
    <property type="entry name" value="Citrate_synthase_sf"/>
</dbReference>
<dbReference type="InterPro" id="IPR016143">
    <property type="entry name" value="Citrate_synth-like_sm_a-sub"/>
</dbReference>
<gene>
    <name evidence="5" type="ORF">CBP36_20900</name>
</gene>
<proteinExistence type="inferred from homology"/>
<dbReference type="PANTHER" id="PTHR11739">
    <property type="entry name" value="CITRATE SYNTHASE"/>
    <property type="match status" value="1"/>
</dbReference>
<dbReference type="EMBL" id="CP021368">
    <property type="protein sequence ID" value="ART61416.1"/>
    <property type="molecule type" value="Genomic_DNA"/>
</dbReference>
<reference evidence="5" key="1">
    <citation type="submission" date="2017-05" db="EMBL/GenBank/DDBJ databases">
        <title>Polyphasic characterization of four soil-derived phenanthrene-degrading Acidovorax strains and proposal of Acidovorax phenanthrenivorans sp. nov.</title>
        <authorList>
            <person name="Singleton D."/>
            <person name="Lee J."/>
            <person name="Dickey A.N."/>
            <person name="Stroud A."/>
            <person name="Scholl E.H."/>
            <person name="Wright F.A."/>
            <person name="Aitken M.D."/>
        </authorList>
    </citation>
    <scope>NUCLEOTIDE SEQUENCE</scope>
    <source>
        <strain evidence="5">P4</strain>
        <plasmid evidence="5">pACP4.2</plasmid>
    </source>
</reference>
<evidence type="ECO:0000256" key="2">
    <source>
        <dbReference type="ARBA" id="ARBA00010566"/>
    </source>
</evidence>
<accession>A0A240UJW7</accession>
<dbReference type="GO" id="GO:0005975">
    <property type="term" value="P:carbohydrate metabolic process"/>
    <property type="evidence" value="ECO:0007669"/>
    <property type="project" value="TreeGrafter"/>
</dbReference>
<dbReference type="Gene3D" id="1.10.580.10">
    <property type="entry name" value="Citrate Synthase, domain 1"/>
    <property type="match status" value="1"/>
</dbReference>
<dbReference type="PANTHER" id="PTHR11739:SF4">
    <property type="entry name" value="CITRATE SYNTHASE, PEROXISOMAL"/>
    <property type="match status" value="1"/>
</dbReference>
<dbReference type="InterPro" id="IPR016142">
    <property type="entry name" value="Citrate_synth-like_lrg_a-sub"/>
</dbReference>
<name>A0A240UJW7_9BURK</name>
<keyword evidence="5" id="KW-0614">Plasmid</keyword>
<dbReference type="Proteomes" id="UP000194440">
    <property type="component" value="Plasmid pACP4.2"/>
</dbReference>
<dbReference type="Gene3D" id="1.10.230.10">
    <property type="entry name" value="Cytochrome P450-Terp, domain 2"/>
    <property type="match status" value="1"/>
</dbReference>
<comment type="similarity">
    <text evidence="2">Belongs to the citrate synthase family.</text>
</comment>
<dbReference type="RefSeq" id="WP_086929126.1">
    <property type="nucleotide sequence ID" value="NZ_CP021364.1"/>
</dbReference>
<evidence type="ECO:0000256" key="4">
    <source>
        <dbReference type="ARBA" id="ARBA00022679"/>
    </source>
</evidence>
<evidence type="ECO:0000313" key="5">
    <source>
        <dbReference type="EMBL" id="ART61416.1"/>
    </source>
</evidence>
<dbReference type="SUPFAM" id="SSF48256">
    <property type="entry name" value="Citrate synthase"/>
    <property type="match status" value="1"/>
</dbReference>
<dbReference type="InterPro" id="IPR002020">
    <property type="entry name" value="Citrate_synthase"/>
</dbReference>
<dbReference type="InterPro" id="IPR009061">
    <property type="entry name" value="DNA-bd_dom_put_sf"/>
</dbReference>
<dbReference type="GO" id="GO:0006099">
    <property type="term" value="P:tricarboxylic acid cycle"/>
    <property type="evidence" value="ECO:0007669"/>
    <property type="project" value="UniProtKB-UniPathway"/>
</dbReference>
<keyword evidence="6" id="KW-1185">Reference proteome</keyword>
<dbReference type="SUPFAM" id="SSF46955">
    <property type="entry name" value="Putative DNA-binding domain"/>
    <property type="match status" value="1"/>
</dbReference>
<dbReference type="GO" id="GO:0005829">
    <property type="term" value="C:cytosol"/>
    <property type="evidence" value="ECO:0007669"/>
    <property type="project" value="TreeGrafter"/>
</dbReference>
<dbReference type="OrthoDB" id="9800864at2"/>